<dbReference type="Gene3D" id="3.40.50.450">
    <property type="match status" value="1"/>
</dbReference>
<comment type="subunit">
    <text evidence="6">Homodimer.</text>
</comment>
<evidence type="ECO:0000313" key="9">
    <source>
        <dbReference type="EMBL" id="KTE90950.1"/>
    </source>
</evidence>
<feature type="binding site" evidence="6">
    <location>
        <begin position="178"/>
        <end position="180"/>
    </location>
    <ligand>
        <name>substrate</name>
    </ligand>
</feature>
<reference evidence="9 10" key="2">
    <citation type="submission" date="2015-12" db="EMBL/GenBank/DDBJ databases">
        <title>Draft Genome Sequence of Desulfitobacterium hafniense Strain DH, a Sulfate-reducing Bacterium Isolated from Paddy Soils.</title>
        <authorList>
            <person name="Bao P."/>
            <person name="Zhang X."/>
            <person name="Li G."/>
        </authorList>
    </citation>
    <scope>NUCLEOTIDE SEQUENCE [LARGE SCALE GENOMIC DNA]</scope>
    <source>
        <strain evidence="9 10">DH</strain>
    </source>
</reference>
<dbReference type="GO" id="GO:0003872">
    <property type="term" value="F:6-phosphofructokinase activity"/>
    <property type="evidence" value="ECO:0007669"/>
    <property type="project" value="UniProtKB-UniRule"/>
</dbReference>
<gene>
    <name evidence="6" type="primary">pfp</name>
    <name evidence="9" type="ORF">AT727_04950</name>
    <name evidence="8" type="ORF">DPCES_1676</name>
</gene>
<evidence type="ECO:0000313" key="10">
    <source>
        <dbReference type="Proteomes" id="UP000054623"/>
    </source>
</evidence>
<dbReference type="GO" id="GO:0046872">
    <property type="term" value="F:metal ion binding"/>
    <property type="evidence" value="ECO:0007669"/>
    <property type="project" value="UniProtKB-KW"/>
</dbReference>
<feature type="binding site" evidence="6">
    <location>
        <position position="236"/>
    </location>
    <ligand>
        <name>substrate</name>
    </ligand>
</feature>
<protein>
    <recommendedName>
        <fullName evidence="6">Pyrophosphate--fructose 6-phosphate 1-phosphotransferase</fullName>
        <ecNumber evidence="6">2.7.1.90</ecNumber>
    </recommendedName>
    <alternativeName>
        <fullName evidence="6">6-phosphofructokinase, pyrophosphate dependent</fullName>
    </alternativeName>
    <alternativeName>
        <fullName evidence="6">PPi-dependent phosphofructokinase</fullName>
        <shortName evidence="6">PPi-PFK</shortName>
    </alternativeName>
    <alternativeName>
        <fullName evidence="6">Pyrophosphate-dependent 6-phosphofructose-1-kinase</fullName>
    </alternativeName>
</protein>
<dbReference type="PANTHER" id="PTHR45770">
    <property type="entry name" value="ATP-DEPENDENT 6-PHOSPHOFRUCTOKINASE 1"/>
    <property type="match status" value="1"/>
</dbReference>
<dbReference type="InterPro" id="IPR011404">
    <property type="entry name" value="PPi-PFK"/>
</dbReference>
<dbReference type="InterPro" id="IPR050929">
    <property type="entry name" value="PFKA"/>
</dbReference>
<dbReference type="OrthoDB" id="9802503at2"/>
<sequence length="402" mass="43590">MKANIAIVQAGGPTSVLNASLAGFLEAAASSERYHHVLGFCNGIEGLIKNQVMHLEGLSKARLDALKSQPGAVLGAGRYPLTPERLSKVCCNLQLREISQLVLVGGNGTMWAADQIAEACPDVQVVGIPKTVDNDLWGTDHSPGYLSAAKFIGEAVRSLALDLWAMRNFERVRVVEVMGRNVGWLAAAGSLAQTSLPDYPPLHFYLPEHPFELEKFFTKVDEHLHRYPCLLVIVSEGIRLADGSPVAEFEIGRCKVPGGAAQMLSSELRNRGIPSRSEVLGILQRANTWSVCERDRQEAIFLGKQAIGVLGQGKSKVMLGLPAETVDFAEDSKAQWVDLKSVAGLERPVAPCYLTESGIDPSFTAWLQNKMGEPLAEANSALQVWKLAAEQLSSNPVNRQSR</sequence>
<dbReference type="Gene3D" id="3.40.50.460">
    <property type="entry name" value="Phosphofructokinase domain"/>
    <property type="match status" value="1"/>
</dbReference>
<evidence type="ECO:0000256" key="2">
    <source>
        <dbReference type="ARBA" id="ARBA00022679"/>
    </source>
</evidence>
<dbReference type="GO" id="GO:0005737">
    <property type="term" value="C:cytoplasm"/>
    <property type="evidence" value="ECO:0007669"/>
    <property type="project" value="UniProtKB-SubCell"/>
</dbReference>
<dbReference type="GO" id="GO:0006002">
    <property type="term" value="P:fructose 6-phosphate metabolic process"/>
    <property type="evidence" value="ECO:0007669"/>
    <property type="project" value="InterPro"/>
</dbReference>
<comment type="activity regulation">
    <text evidence="6">Non-allosteric.</text>
</comment>
<dbReference type="UniPathway" id="UPA00109">
    <property type="reaction ID" value="UER00182"/>
</dbReference>
<organism evidence="8">
    <name type="scientific">Desulfitobacterium hafniense</name>
    <name type="common">Desulfitobacterium frappieri</name>
    <dbReference type="NCBI Taxonomy" id="49338"/>
    <lineage>
        <taxon>Bacteria</taxon>
        <taxon>Bacillati</taxon>
        <taxon>Bacillota</taxon>
        <taxon>Clostridia</taxon>
        <taxon>Eubacteriales</taxon>
        <taxon>Desulfitobacteriaceae</taxon>
        <taxon>Desulfitobacterium</taxon>
    </lineage>
</organism>
<dbReference type="NCBIfam" id="NF010675">
    <property type="entry name" value="PRK14072.1"/>
    <property type="match status" value="1"/>
</dbReference>
<comment type="subcellular location">
    <subcellularLocation>
        <location evidence="6">Cytoplasm</location>
    </subcellularLocation>
</comment>
<comment type="similarity">
    <text evidence="6">Belongs to the phosphofructokinase type A (PFKA) family. PPi-dependent PFK group II subfamily. Clade 'B2' sub-subfamily.</text>
</comment>
<dbReference type="AlphaFoldDB" id="A0A098AY61"/>
<comment type="function">
    <text evidence="6">Catalyzes the phosphorylation of D-fructose 6-phosphate, the first committing step of glycolysis. Uses inorganic phosphate (PPi) as phosphoryl donor instead of ATP like common ATP-dependent phosphofructokinases (ATP-PFKs), which renders the reaction reversible, and can thus function both in glycolysis and gluconeogenesis. Consistently, PPi-PFK can replace the enzymes of both the forward (ATP-PFK) and reverse (fructose-bisphosphatase (FBPase)) reactions.</text>
</comment>
<dbReference type="InterPro" id="IPR022953">
    <property type="entry name" value="ATP_PFK"/>
</dbReference>
<evidence type="ECO:0000256" key="3">
    <source>
        <dbReference type="ARBA" id="ARBA00022723"/>
    </source>
</evidence>
<evidence type="ECO:0000259" key="7">
    <source>
        <dbReference type="Pfam" id="PF00365"/>
    </source>
</evidence>
<dbReference type="HAMAP" id="MF_01978">
    <property type="entry name" value="Phosphofructokinase_II_B2"/>
    <property type="match status" value="1"/>
</dbReference>
<keyword evidence="5 6" id="KW-0460">Magnesium</keyword>
<dbReference type="SUPFAM" id="SSF53784">
    <property type="entry name" value="Phosphofructokinase"/>
    <property type="match status" value="1"/>
</dbReference>
<evidence type="ECO:0000256" key="1">
    <source>
        <dbReference type="ARBA" id="ARBA00001946"/>
    </source>
</evidence>
<dbReference type="EC" id="2.7.1.90" evidence="6"/>
<feature type="domain" description="Phosphofructokinase" evidence="7">
    <location>
        <begin position="4"/>
        <end position="307"/>
    </location>
</feature>
<comment type="pathway">
    <text evidence="6">Carbohydrate degradation; glycolysis; D-glyceraldehyde 3-phosphate and glycerone phosphate from D-glucose: step 3/4.</text>
</comment>
<evidence type="ECO:0000256" key="5">
    <source>
        <dbReference type="ARBA" id="ARBA00022842"/>
    </source>
</evidence>
<keyword evidence="2 6" id="KW-0808">Transferase</keyword>
<dbReference type="EMBL" id="LK996017">
    <property type="protein sequence ID" value="CDX01563.1"/>
    <property type="molecule type" value="Genomic_DNA"/>
</dbReference>
<keyword evidence="3 6" id="KW-0479">Metal-binding</keyword>
<keyword evidence="4 6" id="KW-0418">Kinase</keyword>
<evidence type="ECO:0000256" key="4">
    <source>
        <dbReference type="ARBA" id="ARBA00022777"/>
    </source>
</evidence>
<feature type="binding site" evidence="6">
    <location>
        <begin position="131"/>
        <end position="133"/>
    </location>
    <ligand>
        <name>substrate</name>
    </ligand>
</feature>
<dbReference type="EMBL" id="LOCK01000028">
    <property type="protein sequence ID" value="KTE90950.1"/>
    <property type="molecule type" value="Genomic_DNA"/>
</dbReference>
<keyword evidence="6" id="KW-0324">Glycolysis</keyword>
<feature type="binding site" evidence="6">
    <location>
        <position position="107"/>
    </location>
    <ligand>
        <name>Mg(2+)</name>
        <dbReference type="ChEBI" id="CHEBI:18420"/>
        <note>catalytic</note>
    </ligand>
</feature>
<evidence type="ECO:0000256" key="6">
    <source>
        <dbReference type="HAMAP-Rule" id="MF_01978"/>
    </source>
</evidence>
<accession>A0A098AY61</accession>
<comment type="caution">
    <text evidence="6">Lacks conserved residue(s) required for the propagation of feature annotation.</text>
</comment>
<comment type="catalytic activity">
    <reaction evidence="6">
        <text>beta-D-fructose 6-phosphate + diphosphate = beta-D-fructose 1,6-bisphosphate + phosphate + H(+)</text>
        <dbReference type="Rhea" id="RHEA:13613"/>
        <dbReference type="ChEBI" id="CHEBI:15378"/>
        <dbReference type="ChEBI" id="CHEBI:32966"/>
        <dbReference type="ChEBI" id="CHEBI:33019"/>
        <dbReference type="ChEBI" id="CHEBI:43474"/>
        <dbReference type="ChEBI" id="CHEBI:57634"/>
        <dbReference type="EC" id="2.7.1.90"/>
    </reaction>
</comment>
<name>A0A098AY61_DESHA</name>
<dbReference type="Pfam" id="PF00365">
    <property type="entry name" value="PFK"/>
    <property type="match status" value="1"/>
</dbReference>
<proteinExistence type="inferred from homology"/>
<feature type="site" description="Important for catalytic activity; stabilizes the transition state when the phosphoryl donor is PPi" evidence="6">
    <location>
        <position position="130"/>
    </location>
</feature>
<reference evidence="8" key="1">
    <citation type="submission" date="2014-07" db="EMBL/GenBank/DDBJ databases">
        <authorList>
            <person name="Hornung V.Bastian."/>
        </authorList>
    </citation>
    <scope>NUCLEOTIDE SEQUENCE</scope>
    <source>
        <strain evidence="8">PCE-S</strain>
    </source>
</reference>
<dbReference type="PRINTS" id="PR00476">
    <property type="entry name" value="PHFRCTKINASE"/>
</dbReference>
<dbReference type="Proteomes" id="UP000054623">
    <property type="component" value="Unassembled WGS sequence"/>
</dbReference>
<feature type="active site" description="Proton acceptor" evidence="6">
    <location>
        <position position="133"/>
    </location>
</feature>
<dbReference type="RefSeq" id="WP_018307427.1">
    <property type="nucleotide sequence ID" value="NZ_JAYFNZ010000034.1"/>
</dbReference>
<comment type="cofactor">
    <cofactor evidence="1 6">
        <name>Mg(2+)</name>
        <dbReference type="ChEBI" id="CHEBI:18420"/>
    </cofactor>
</comment>
<dbReference type="GO" id="GO:0047334">
    <property type="term" value="F:diphosphate-fructose-6-phosphate 1-phosphotransferase activity"/>
    <property type="evidence" value="ECO:0007669"/>
    <property type="project" value="UniProtKB-EC"/>
</dbReference>
<dbReference type="InterPro" id="IPR035966">
    <property type="entry name" value="PKF_sf"/>
</dbReference>
<keyword evidence="6" id="KW-0963">Cytoplasm</keyword>
<dbReference type="PATRIC" id="fig|49338.4.peg.1799"/>
<feature type="binding site" evidence="6">
    <location>
        <position position="12"/>
    </location>
    <ligand>
        <name>diphosphate</name>
        <dbReference type="ChEBI" id="CHEBI:33019"/>
    </ligand>
</feature>
<evidence type="ECO:0000313" key="8">
    <source>
        <dbReference type="EMBL" id="CDX01563.1"/>
    </source>
</evidence>
<dbReference type="InterPro" id="IPR000023">
    <property type="entry name" value="Phosphofructokinase_dom"/>
</dbReference>